<dbReference type="Proteomes" id="UP000735302">
    <property type="component" value="Unassembled WGS sequence"/>
</dbReference>
<reference evidence="1 2" key="1">
    <citation type="journal article" date="2021" name="Elife">
        <title>Chloroplast acquisition without the gene transfer in kleptoplastic sea slugs, Plakobranchus ocellatus.</title>
        <authorList>
            <person name="Maeda T."/>
            <person name="Takahashi S."/>
            <person name="Yoshida T."/>
            <person name="Shimamura S."/>
            <person name="Takaki Y."/>
            <person name="Nagai Y."/>
            <person name="Toyoda A."/>
            <person name="Suzuki Y."/>
            <person name="Arimoto A."/>
            <person name="Ishii H."/>
            <person name="Satoh N."/>
            <person name="Nishiyama T."/>
            <person name="Hasebe M."/>
            <person name="Maruyama T."/>
            <person name="Minagawa J."/>
            <person name="Obokata J."/>
            <person name="Shigenobu S."/>
        </authorList>
    </citation>
    <scope>NUCLEOTIDE SEQUENCE [LARGE SCALE GENOMIC DNA]</scope>
</reference>
<name>A0AAV3YZ65_9GAST</name>
<evidence type="ECO:0000313" key="1">
    <source>
        <dbReference type="EMBL" id="GFN87408.1"/>
    </source>
</evidence>
<gene>
    <name evidence="1" type="ORF">PoB_001391400</name>
</gene>
<comment type="caution">
    <text evidence="1">The sequence shown here is derived from an EMBL/GenBank/DDBJ whole genome shotgun (WGS) entry which is preliminary data.</text>
</comment>
<accession>A0AAV3YZ65</accession>
<dbReference type="EMBL" id="BLXT01001714">
    <property type="protein sequence ID" value="GFN87408.1"/>
    <property type="molecule type" value="Genomic_DNA"/>
</dbReference>
<sequence>MYSAFTEKVNVQLVDASAGKATAPAKSFASDTPTLGKCEMACATAGQYTLQQRALHNLQSGFGGSFLKYIQCCLKSELPSGCADQIA</sequence>
<proteinExistence type="predicted"/>
<keyword evidence="2" id="KW-1185">Reference proteome</keyword>
<organism evidence="1 2">
    <name type="scientific">Plakobranchus ocellatus</name>
    <dbReference type="NCBI Taxonomy" id="259542"/>
    <lineage>
        <taxon>Eukaryota</taxon>
        <taxon>Metazoa</taxon>
        <taxon>Spiralia</taxon>
        <taxon>Lophotrochozoa</taxon>
        <taxon>Mollusca</taxon>
        <taxon>Gastropoda</taxon>
        <taxon>Heterobranchia</taxon>
        <taxon>Euthyneura</taxon>
        <taxon>Panpulmonata</taxon>
        <taxon>Sacoglossa</taxon>
        <taxon>Placobranchoidea</taxon>
        <taxon>Plakobranchidae</taxon>
        <taxon>Plakobranchus</taxon>
    </lineage>
</organism>
<dbReference type="AlphaFoldDB" id="A0AAV3YZ65"/>
<evidence type="ECO:0000313" key="2">
    <source>
        <dbReference type="Proteomes" id="UP000735302"/>
    </source>
</evidence>
<protein>
    <submittedName>
        <fullName evidence="1">Uncharacterized protein</fullName>
    </submittedName>
</protein>